<dbReference type="InterPro" id="IPR028212">
    <property type="entry name" value="GHL6"/>
</dbReference>
<dbReference type="SUPFAM" id="SSF52317">
    <property type="entry name" value="Class I glutamine amidotransferase-like"/>
    <property type="match status" value="1"/>
</dbReference>
<comment type="caution">
    <text evidence="1">The sequence shown here is derived from an EMBL/GenBank/DDBJ whole genome shotgun (WGS) entry which is preliminary data.</text>
</comment>
<dbReference type="CDD" id="cd03143">
    <property type="entry name" value="A4_beta-galactosidase_middle_domain"/>
    <property type="match status" value="1"/>
</dbReference>
<dbReference type="Pfam" id="PF14871">
    <property type="entry name" value="GHL6"/>
    <property type="match status" value="1"/>
</dbReference>
<dbReference type="InterPro" id="IPR029062">
    <property type="entry name" value="Class_I_gatase-like"/>
</dbReference>
<sequence>MALADVRPEGLDADRSPEWFRTATRWTQVTFTDDDPGTFDIDFWIDVMRRTRSNALCLSAGGYMAFYPTQLPFHHRSAHLAGGDPFGELVDAARGLGMHVMARVDPHAIHQDAAEAHPEWLARDEEGNPIEHDSMPGVFWTDPFSTYLSEHITQIAQEITERYDVDALFANRWESVKGVSYSEPVARRFRAETGHELPRPSDLTDPAWAAYTRWRSTKFSELVGLWDDAVRAVKPHVRFIPNRNPRITRDLVRELIEDRYPMLVIDKQGRWEDEAAWTPGRIGKRARGLFPDRPVALLASVGTEHHALRWKDSVTSPAELTSFIVDGFVHGGRPWFSKFKAEIFDPRWVEPVTEAFELHHRCEPLLERLTHVAEVAILDVRAPDGPTPWTPSDRDPRAHEDGLYQALVEARIPFEYISDEILTLERLAGVRVLVLPASCDLAPAHVEVLEQFVARGGSVVACYDSGARATPGGTREFALGDLLGVRLERDAYGPVKNNYIALEGDHPLNRGYDGARRIVGGTTLLDVRAEPGTDVPFRFIPAYPDLPMEEVYPRSYDGPPAVVTREHPSGGRTVYVAFNLGEVYWRALQADHGRLIANAVTWARGDDSPQVEVRGAGLVDLATLAGDGELAACLVNLNDPMAMRGQRHELIPLTDQEVRVRLPEGAVSVRARLVVADRSVPVDVVEGIARVSVEELELLEVVHLTWS</sequence>
<gene>
    <name evidence="1" type="ORF">ACFSE6_11360</name>
</gene>
<name>A0ABW4L7I7_9MICO</name>
<dbReference type="Gene3D" id="3.20.20.80">
    <property type="entry name" value="Glycosidases"/>
    <property type="match status" value="1"/>
</dbReference>
<keyword evidence="2" id="KW-1185">Reference proteome</keyword>
<dbReference type="SUPFAM" id="SSF51445">
    <property type="entry name" value="(Trans)glycosidases"/>
    <property type="match status" value="1"/>
</dbReference>
<dbReference type="InterPro" id="IPR017853">
    <property type="entry name" value="GH"/>
</dbReference>
<dbReference type="EMBL" id="JBHUEE010000005">
    <property type="protein sequence ID" value="MFD1718437.1"/>
    <property type="molecule type" value="Genomic_DNA"/>
</dbReference>
<evidence type="ECO:0000313" key="1">
    <source>
        <dbReference type="EMBL" id="MFD1718437.1"/>
    </source>
</evidence>
<dbReference type="PANTHER" id="PTHR43405:SF1">
    <property type="entry name" value="GLYCOSYL HYDROLASE DIGH"/>
    <property type="match status" value="1"/>
</dbReference>
<protein>
    <submittedName>
        <fullName evidence="1">Family 10 glycosylhydrolase</fullName>
    </submittedName>
</protein>
<reference evidence="2" key="1">
    <citation type="journal article" date="2019" name="Int. J. Syst. Evol. Microbiol.">
        <title>The Global Catalogue of Microorganisms (GCM) 10K type strain sequencing project: providing services to taxonomists for standard genome sequencing and annotation.</title>
        <authorList>
            <consortium name="The Broad Institute Genomics Platform"/>
            <consortium name="The Broad Institute Genome Sequencing Center for Infectious Disease"/>
            <person name="Wu L."/>
            <person name="Ma J."/>
        </authorList>
    </citation>
    <scope>NUCLEOTIDE SEQUENCE [LARGE SCALE GENOMIC DNA]</scope>
    <source>
        <strain evidence="2">JCM 17130</strain>
    </source>
</reference>
<evidence type="ECO:0000313" key="2">
    <source>
        <dbReference type="Proteomes" id="UP001597277"/>
    </source>
</evidence>
<dbReference type="PANTHER" id="PTHR43405">
    <property type="entry name" value="GLYCOSYL HYDROLASE DIGH"/>
    <property type="match status" value="1"/>
</dbReference>
<accession>A0ABW4L7I7</accession>
<dbReference type="Proteomes" id="UP001597277">
    <property type="component" value="Unassembled WGS sequence"/>
</dbReference>
<organism evidence="1 2">
    <name type="scientific">Georgenia deserti</name>
    <dbReference type="NCBI Taxonomy" id="2093781"/>
    <lineage>
        <taxon>Bacteria</taxon>
        <taxon>Bacillati</taxon>
        <taxon>Actinomycetota</taxon>
        <taxon>Actinomycetes</taxon>
        <taxon>Micrococcales</taxon>
        <taxon>Bogoriellaceae</taxon>
        <taxon>Georgenia</taxon>
    </lineage>
</organism>
<dbReference type="Gene3D" id="3.40.50.880">
    <property type="match status" value="1"/>
</dbReference>
<proteinExistence type="predicted"/>
<dbReference type="InterPro" id="IPR052177">
    <property type="entry name" value="Divisome_Glycosyl_Hydrolase"/>
</dbReference>
<dbReference type="RefSeq" id="WP_388006720.1">
    <property type="nucleotide sequence ID" value="NZ_JBHUEE010000005.1"/>
</dbReference>